<dbReference type="Proteomes" id="UP000233293">
    <property type="component" value="Unassembled WGS sequence"/>
</dbReference>
<dbReference type="PRINTS" id="PR00502">
    <property type="entry name" value="NUDIXFAMILY"/>
</dbReference>
<feature type="domain" description="Nudix hydrolase" evidence="7">
    <location>
        <begin position="6"/>
        <end position="147"/>
    </location>
</feature>
<comment type="cofactor">
    <cofactor evidence="1">
        <name>Mn(2+)</name>
        <dbReference type="ChEBI" id="CHEBI:29035"/>
    </cofactor>
</comment>
<name>A0A2N3PMG3_9PROT</name>
<evidence type="ECO:0000313" key="8">
    <source>
        <dbReference type="EMBL" id="PKU21587.1"/>
    </source>
</evidence>
<feature type="short sequence motif" description="Nudix box" evidence="5">
    <location>
        <begin position="40"/>
        <end position="61"/>
    </location>
</feature>
<dbReference type="GO" id="GO:0016462">
    <property type="term" value="F:pyrophosphatase activity"/>
    <property type="evidence" value="ECO:0007669"/>
    <property type="project" value="UniProtKB-ARBA"/>
</dbReference>
<proteinExistence type="inferred from homology"/>
<dbReference type="InterPro" id="IPR022927">
    <property type="entry name" value="RppH"/>
</dbReference>
<comment type="function">
    <text evidence="5">Accelerates the degradation of transcripts by removing pyrophosphate from the 5'-end of triphosphorylated RNA, leading to a more labile monophosphorylated state that can stimulate subsequent ribonuclease cleavage.</text>
</comment>
<dbReference type="EC" id="3.6.1.-" evidence="5"/>
<dbReference type="Gene3D" id="3.90.79.10">
    <property type="entry name" value="Nucleoside Triphosphate Pyrophosphohydrolase"/>
    <property type="match status" value="1"/>
</dbReference>
<comment type="cofactor">
    <cofactor evidence="2">
        <name>Mg(2+)</name>
        <dbReference type="ChEBI" id="CHEBI:18420"/>
    </cofactor>
</comment>
<dbReference type="InterPro" id="IPR000086">
    <property type="entry name" value="NUDIX_hydrolase_dom"/>
</dbReference>
<protein>
    <recommendedName>
        <fullName evidence="5">RNA pyrophosphohydrolase</fullName>
        <ecNumber evidence="5">3.6.1.-</ecNumber>
    </recommendedName>
    <alternativeName>
        <fullName evidence="5">(Di)nucleoside polyphosphate hydrolase</fullName>
    </alternativeName>
</protein>
<dbReference type="InterPro" id="IPR020084">
    <property type="entry name" value="NUDIX_hydrolase_CS"/>
</dbReference>
<dbReference type="InterPro" id="IPR020476">
    <property type="entry name" value="Nudix_hydrolase"/>
</dbReference>
<organism evidence="8 9">
    <name type="scientific">Telmatospirillum siberiense</name>
    <dbReference type="NCBI Taxonomy" id="382514"/>
    <lineage>
        <taxon>Bacteria</taxon>
        <taxon>Pseudomonadati</taxon>
        <taxon>Pseudomonadota</taxon>
        <taxon>Alphaproteobacteria</taxon>
        <taxon>Rhodospirillales</taxon>
        <taxon>Rhodospirillaceae</taxon>
        <taxon>Telmatospirillum</taxon>
    </lineage>
</organism>
<accession>A0A2N3PMG3</accession>
<comment type="similarity">
    <text evidence="5">Belongs to the Nudix hydrolase family. RppH subfamily.</text>
</comment>
<dbReference type="OrthoDB" id="9816040at2"/>
<keyword evidence="4" id="KW-0460">Magnesium</keyword>
<sequence>MHGPTGYRSGIGIVLMNRQGRVFVGHRKDGRDPPWQMPQGGMQPGEPPEQAALRELKEELGTDRAVVIATCPHWLRYDYPKAASTKRALLFRGQRHKWFLMRFTGNDGDIVVETEHPEFSSWRWMAPDEVVANVISFKRDVYRVVMQQFAPFLGHMQDNRQAAPISPVLITPSRQHDLRG</sequence>
<dbReference type="HAMAP" id="MF_00298">
    <property type="entry name" value="Nudix_RppH"/>
    <property type="match status" value="1"/>
</dbReference>
<evidence type="ECO:0000256" key="1">
    <source>
        <dbReference type="ARBA" id="ARBA00001936"/>
    </source>
</evidence>
<dbReference type="PANTHER" id="PTHR43046:SF12">
    <property type="entry name" value="GDP-MANNOSE MANNOSYL HYDROLASE"/>
    <property type="match status" value="1"/>
</dbReference>
<dbReference type="RefSeq" id="WP_101253599.1">
    <property type="nucleotide sequence ID" value="NZ_PIUM01000051.1"/>
</dbReference>
<evidence type="ECO:0000256" key="2">
    <source>
        <dbReference type="ARBA" id="ARBA00001946"/>
    </source>
</evidence>
<dbReference type="NCBIfam" id="NF001938">
    <property type="entry name" value="PRK00714.1-5"/>
    <property type="match status" value="1"/>
</dbReference>
<dbReference type="NCBIfam" id="NF001936">
    <property type="entry name" value="PRK00714.1-3"/>
    <property type="match status" value="1"/>
</dbReference>
<dbReference type="PROSITE" id="PS51462">
    <property type="entry name" value="NUDIX"/>
    <property type="match status" value="1"/>
</dbReference>
<dbReference type="CDD" id="cd03671">
    <property type="entry name" value="NUDIX_Ap4A_hydrolase_plant_like"/>
    <property type="match status" value="1"/>
</dbReference>
<dbReference type="InterPro" id="IPR015797">
    <property type="entry name" value="NUDIX_hydrolase-like_dom_sf"/>
</dbReference>
<keyword evidence="9" id="KW-1185">Reference proteome</keyword>
<evidence type="ECO:0000313" key="9">
    <source>
        <dbReference type="Proteomes" id="UP000233293"/>
    </source>
</evidence>
<comment type="caution">
    <text evidence="8">The sequence shown here is derived from an EMBL/GenBank/DDBJ whole genome shotgun (WGS) entry which is preliminary data.</text>
</comment>
<dbReference type="NCBIfam" id="NF001937">
    <property type="entry name" value="PRK00714.1-4"/>
    <property type="match status" value="1"/>
</dbReference>
<evidence type="ECO:0000256" key="3">
    <source>
        <dbReference type="ARBA" id="ARBA00022801"/>
    </source>
</evidence>
<evidence type="ECO:0000256" key="5">
    <source>
        <dbReference type="HAMAP-Rule" id="MF_00298"/>
    </source>
</evidence>
<dbReference type="EMBL" id="PIUM01000051">
    <property type="protein sequence ID" value="PKU21587.1"/>
    <property type="molecule type" value="Genomic_DNA"/>
</dbReference>
<evidence type="ECO:0000256" key="4">
    <source>
        <dbReference type="ARBA" id="ARBA00022842"/>
    </source>
</evidence>
<keyword evidence="3 5" id="KW-0378">Hydrolase</keyword>
<dbReference type="AlphaFoldDB" id="A0A2N3PMG3"/>
<evidence type="ECO:0000259" key="7">
    <source>
        <dbReference type="PROSITE" id="PS51462"/>
    </source>
</evidence>
<evidence type="ECO:0000256" key="6">
    <source>
        <dbReference type="SAM" id="MobiDB-lite"/>
    </source>
</evidence>
<feature type="region of interest" description="Disordered" evidence="6">
    <location>
        <begin position="28"/>
        <end position="48"/>
    </location>
</feature>
<dbReference type="PANTHER" id="PTHR43046">
    <property type="entry name" value="GDP-MANNOSE MANNOSYL HYDROLASE"/>
    <property type="match status" value="1"/>
</dbReference>
<dbReference type="PROSITE" id="PS00893">
    <property type="entry name" value="NUDIX_BOX"/>
    <property type="match status" value="1"/>
</dbReference>
<gene>
    <name evidence="5" type="primary">rppH</name>
    <name evidence="5" type="synonym">nudH</name>
    <name evidence="8" type="ORF">CWS72_26045</name>
</gene>
<dbReference type="Pfam" id="PF00293">
    <property type="entry name" value="NUDIX"/>
    <property type="match status" value="1"/>
</dbReference>
<comment type="cofactor">
    <cofactor evidence="5">
        <name>a divalent metal cation</name>
        <dbReference type="ChEBI" id="CHEBI:60240"/>
    </cofactor>
</comment>
<reference evidence="9" key="1">
    <citation type="submission" date="2017-12" db="EMBL/GenBank/DDBJ databases">
        <title>Draft genome sequence of Telmatospirillum siberiense 26-4b1T, an acidotolerant peatland alphaproteobacterium potentially involved in sulfur cycling.</title>
        <authorList>
            <person name="Hausmann B."/>
            <person name="Pjevac P."/>
            <person name="Schreck K."/>
            <person name="Herbold C.W."/>
            <person name="Daims H."/>
            <person name="Wagner M."/>
            <person name="Pester M."/>
            <person name="Loy A."/>
        </authorList>
    </citation>
    <scope>NUCLEOTIDE SEQUENCE [LARGE SCALE GENOMIC DNA]</scope>
    <source>
        <strain evidence="9">26-4b1</strain>
    </source>
</reference>
<dbReference type="SUPFAM" id="SSF55811">
    <property type="entry name" value="Nudix"/>
    <property type="match status" value="1"/>
</dbReference>